<feature type="non-terminal residue" evidence="1">
    <location>
        <position position="67"/>
    </location>
</feature>
<comment type="caution">
    <text evidence="1">The sequence shown here is derived from an EMBL/GenBank/DDBJ whole genome shotgun (WGS) entry which is preliminary data.</text>
</comment>
<proteinExistence type="predicted"/>
<sequence>MRLSNYFTPTLRETPAEAEVVSHKLMLRAGMIRKSAAGIYSYLPLGLKVIQKVEQIVRKYMNEYGAV</sequence>
<dbReference type="PANTHER" id="PTHR42753:SF2">
    <property type="entry name" value="PROLINE--TRNA LIGASE"/>
    <property type="match status" value="1"/>
</dbReference>
<evidence type="ECO:0000313" key="2">
    <source>
        <dbReference type="Proteomes" id="UP000262325"/>
    </source>
</evidence>
<dbReference type="SUPFAM" id="SSF55681">
    <property type="entry name" value="Class II aaRS and biotin synthetases"/>
    <property type="match status" value="1"/>
</dbReference>
<gene>
    <name evidence="1" type="ORF">DHM44_05620</name>
</gene>
<dbReference type="GO" id="GO:0006433">
    <property type="term" value="P:prolyl-tRNA aminoacylation"/>
    <property type="evidence" value="ECO:0007669"/>
    <property type="project" value="TreeGrafter"/>
</dbReference>
<protein>
    <submittedName>
        <fullName evidence="1">Proline--tRNA ligase</fullName>
    </submittedName>
</protein>
<dbReference type="InterPro" id="IPR045864">
    <property type="entry name" value="aa-tRNA-synth_II/BPL/LPL"/>
</dbReference>
<dbReference type="PANTHER" id="PTHR42753">
    <property type="entry name" value="MITOCHONDRIAL RIBOSOME PROTEIN L39/PROLYL-TRNA LIGASE FAMILY MEMBER"/>
    <property type="match status" value="1"/>
</dbReference>
<accession>A0A3D5QBN8</accession>
<evidence type="ECO:0000313" key="1">
    <source>
        <dbReference type="EMBL" id="HCW93143.1"/>
    </source>
</evidence>
<dbReference type="InterPro" id="IPR050062">
    <property type="entry name" value="Pro-tRNA_synthetase"/>
</dbReference>
<dbReference type="Gene3D" id="3.30.930.10">
    <property type="entry name" value="Bira Bifunctional Protein, Domain 2"/>
    <property type="match status" value="1"/>
</dbReference>
<dbReference type="GO" id="GO:0005829">
    <property type="term" value="C:cytosol"/>
    <property type="evidence" value="ECO:0007669"/>
    <property type="project" value="TreeGrafter"/>
</dbReference>
<organism evidence="1 2">
    <name type="scientific">Flexistipes sinusarabici</name>
    <dbReference type="NCBI Taxonomy" id="2352"/>
    <lineage>
        <taxon>Bacteria</taxon>
        <taxon>Pseudomonadati</taxon>
        <taxon>Deferribacterota</taxon>
        <taxon>Deferribacteres</taxon>
        <taxon>Deferribacterales</taxon>
        <taxon>Flexistipitaceae</taxon>
        <taxon>Flexistipes</taxon>
    </lineage>
</organism>
<dbReference type="EMBL" id="DPPF01000111">
    <property type="protein sequence ID" value="HCW93143.1"/>
    <property type="molecule type" value="Genomic_DNA"/>
</dbReference>
<dbReference type="GO" id="GO:0004827">
    <property type="term" value="F:proline-tRNA ligase activity"/>
    <property type="evidence" value="ECO:0007669"/>
    <property type="project" value="TreeGrafter"/>
</dbReference>
<reference evidence="1 2" key="1">
    <citation type="journal article" date="2018" name="Nat. Biotechnol.">
        <title>A standardized bacterial taxonomy based on genome phylogeny substantially revises the tree of life.</title>
        <authorList>
            <person name="Parks D.H."/>
            <person name="Chuvochina M."/>
            <person name="Waite D.W."/>
            <person name="Rinke C."/>
            <person name="Skarshewski A."/>
            <person name="Chaumeil P.A."/>
            <person name="Hugenholtz P."/>
        </authorList>
    </citation>
    <scope>NUCLEOTIDE SEQUENCE [LARGE SCALE GENOMIC DNA]</scope>
    <source>
        <strain evidence="1">UBA8672</strain>
    </source>
</reference>
<name>A0A3D5QBN8_FLESI</name>
<keyword evidence="1" id="KW-0436">Ligase</keyword>
<dbReference type="Proteomes" id="UP000262325">
    <property type="component" value="Unassembled WGS sequence"/>
</dbReference>
<dbReference type="AlphaFoldDB" id="A0A3D5QBN8"/>